<accession>A0A8S2ELK6</accession>
<evidence type="ECO:0000313" key="1">
    <source>
        <dbReference type="EMBL" id="CAF1243744.1"/>
    </source>
</evidence>
<dbReference type="EMBL" id="CAJNOK010016361">
    <property type="protein sequence ID" value="CAF1243744.1"/>
    <property type="molecule type" value="Genomic_DNA"/>
</dbReference>
<dbReference type="EMBL" id="CAJOBA010037910">
    <property type="protein sequence ID" value="CAF4051274.1"/>
    <property type="molecule type" value="Genomic_DNA"/>
</dbReference>
<feature type="non-terminal residue" evidence="1">
    <location>
        <position position="1"/>
    </location>
</feature>
<gene>
    <name evidence="1" type="ORF">OVA965_LOCUS25946</name>
    <name evidence="2" type="ORF">TMI583_LOCUS26679</name>
</gene>
<evidence type="ECO:0000313" key="3">
    <source>
        <dbReference type="Proteomes" id="UP000677228"/>
    </source>
</evidence>
<dbReference type="AlphaFoldDB" id="A0A8S2ELK6"/>
<comment type="caution">
    <text evidence="1">The sequence shown here is derived from an EMBL/GenBank/DDBJ whole genome shotgun (WGS) entry which is preliminary data.</text>
</comment>
<dbReference type="Proteomes" id="UP000682733">
    <property type="component" value="Unassembled WGS sequence"/>
</dbReference>
<sequence>STDDGRKLIQLFIEHFRADFSSLNPLNSTPLAFDSWWIDRSGDLLCLAKNVDLFVYLCNKNRYPTNLNNINIVPHLPSRLPVRYSILLKFINNQILIDEIKSELGEKYKSIYAIEEINGGKTNYSRHLRMDVLSKNEYDEVLNSRKICLQGQLFDATEYLQAPRLLICARCNVPGYTRKNCNYETEICRRCGQEIKNKNEHIECNICCQHCGDNHLATDYKCPFIAEYRKQLDVKLKKHPNLLPDHVQIFIPTECREKGEKLKYLMNTKTYEQQTTLMQNRNDPNTWPLLPSTTAVSNQYWTNNSTPKSFQNEFDQVKNDCAREMNEINKKFDDFLQKCQQELKTIEQQML</sequence>
<organism evidence="1 3">
    <name type="scientific">Didymodactylos carnosus</name>
    <dbReference type="NCBI Taxonomy" id="1234261"/>
    <lineage>
        <taxon>Eukaryota</taxon>
        <taxon>Metazoa</taxon>
        <taxon>Spiralia</taxon>
        <taxon>Gnathifera</taxon>
        <taxon>Rotifera</taxon>
        <taxon>Eurotatoria</taxon>
        <taxon>Bdelloidea</taxon>
        <taxon>Philodinida</taxon>
        <taxon>Philodinidae</taxon>
        <taxon>Didymodactylos</taxon>
    </lineage>
</organism>
<evidence type="ECO:0000313" key="2">
    <source>
        <dbReference type="EMBL" id="CAF4051274.1"/>
    </source>
</evidence>
<proteinExistence type="predicted"/>
<protein>
    <submittedName>
        <fullName evidence="1">Uncharacterized protein</fullName>
    </submittedName>
</protein>
<name>A0A8S2ELK6_9BILA</name>
<dbReference type="Proteomes" id="UP000677228">
    <property type="component" value="Unassembled WGS sequence"/>
</dbReference>
<reference evidence="1" key="1">
    <citation type="submission" date="2021-02" db="EMBL/GenBank/DDBJ databases">
        <authorList>
            <person name="Nowell W R."/>
        </authorList>
    </citation>
    <scope>NUCLEOTIDE SEQUENCE</scope>
</reference>